<dbReference type="SUPFAM" id="SSF103256">
    <property type="entry name" value="Hypothetical protein TM0160"/>
    <property type="match status" value="1"/>
</dbReference>
<dbReference type="AlphaFoldDB" id="A0A7C6EK93"/>
<reference evidence="3" key="1">
    <citation type="journal article" date="2020" name="mSystems">
        <title>Genome- and Community-Level Interaction Insights into Carbon Utilization and Element Cycling Functions of Hydrothermarchaeota in Hydrothermal Sediment.</title>
        <authorList>
            <person name="Zhou Z."/>
            <person name="Liu Y."/>
            <person name="Xu W."/>
            <person name="Pan J."/>
            <person name="Luo Z.H."/>
            <person name="Li M."/>
        </authorList>
    </citation>
    <scope>NUCLEOTIDE SEQUENCE [LARGE SCALE GENOMIC DNA]</scope>
    <source>
        <strain evidence="2">SpSt-258</strain>
        <strain evidence="3">SpSt-783</strain>
    </source>
</reference>
<dbReference type="PANTHER" id="PTHR15160">
    <property type="entry name" value="VON HIPPEL-LINDAU PROTEIN"/>
    <property type="match status" value="1"/>
</dbReference>
<gene>
    <name evidence="2" type="ORF">ENP86_08460</name>
    <name evidence="3" type="ORF">ENV70_06000</name>
</gene>
<protein>
    <submittedName>
        <fullName evidence="3">Bifunctional nuclease family protein</fullName>
    </submittedName>
</protein>
<dbReference type="PROSITE" id="PS51658">
    <property type="entry name" value="BFN"/>
    <property type="match status" value="1"/>
</dbReference>
<organism evidence="3">
    <name type="scientific">candidate division WOR-3 bacterium</name>
    <dbReference type="NCBI Taxonomy" id="2052148"/>
    <lineage>
        <taxon>Bacteria</taxon>
        <taxon>Bacteria division WOR-3</taxon>
    </lineage>
</organism>
<evidence type="ECO:0000313" key="3">
    <source>
        <dbReference type="EMBL" id="HHS63145.1"/>
    </source>
</evidence>
<dbReference type="EMBL" id="DSKY01000021">
    <property type="protein sequence ID" value="HDY59566.1"/>
    <property type="molecule type" value="Genomic_DNA"/>
</dbReference>
<accession>A0A7C6EK93</accession>
<dbReference type="GO" id="GO:0004518">
    <property type="term" value="F:nuclease activity"/>
    <property type="evidence" value="ECO:0007669"/>
    <property type="project" value="InterPro"/>
</dbReference>
<feature type="domain" description="BFN" evidence="1">
    <location>
        <begin position="1"/>
        <end position="132"/>
    </location>
</feature>
<sequence>MLEVFVSGVVEDQQFHNYVVLLKEKYGERTLPIWIGDNEAMAIAMCLEGIKPVRPLTHDLMKILLDALESKITKIVINDLKNETYYARIYLEIDGKMISVDARPSDSIALALRSNATIFVEDNIMERNGIVFKGDSVEEELKNKLRGTKPEEFGKFEIK</sequence>
<evidence type="ECO:0000259" key="1">
    <source>
        <dbReference type="PROSITE" id="PS51658"/>
    </source>
</evidence>
<dbReference type="InterPro" id="IPR003729">
    <property type="entry name" value="Bi_nuclease_dom"/>
</dbReference>
<proteinExistence type="predicted"/>
<evidence type="ECO:0000313" key="2">
    <source>
        <dbReference type="EMBL" id="HDY59566.1"/>
    </source>
</evidence>
<comment type="caution">
    <text evidence="3">The sequence shown here is derived from an EMBL/GenBank/DDBJ whole genome shotgun (WGS) entry which is preliminary data.</text>
</comment>
<dbReference type="PANTHER" id="PTHR15160:SF1">
    <property type="entry name" value="VON HIPPEL-LINDAU DISEASE TUMOR SUPPRESSOR"/>
    <property type="match status" value="1"/>
</dbReference>
<dbReference type="Gene3D" id="3.10.690.10">
    <property type="entry name" value="Bifunctional nuclease domain"/>
    <property type="match status" value="1"/>
</dbReference>
<name>A0A7C6EK93_UNCW3</name>
<dbReference type="EMBL" id="DTHJ01000130">
    <property type="protein sequence ID" value="HHS63145.1"/>
    <property type="molecule type" value="Genomic_DNA"/>
</dbReference>
<dbReference type="Pfam" id="PF02577">
    <property type="entry name" value="BFN_dom"/>
    <property type="match status" value="1"/>
</dbReference>
<dbReference type="InterPro" id="IPR036104">
    <property type="entry name" value="BFN_sf"/>
</dbReference>